<dbReference type="Gene3D" id="2.60.120.430">
    <property type="entry name" value="Galactose-binding lectin"/>
    <property type="match status" value="1"/>
</dbReference>
<keyword evidence="3" id="KW-0812">Transmembrane</keyword>
<evidence type="ECO:0000256" key="6">
    <source>
        <dbReference type="ARBA" id="ARBA00022989"/>
    </source>
</evidence>
<keyword evidence="4" id="KW-0732">Signal</keyword>
<dbReference type="EMBL" id="UYYB01096888">
    <property type="protein sequence ID" value="VDM76383.1"/>
    <property type="molecule type" value="Genomic_DNA"/>
</dbReference>
<keyword evidence="5" id="KW-0256">Endoplasmic reticulum</keyword>
<comment type="subcellular location">
    <subcellularLocation>
        <location evidence="1">Endoplasmic reticulum membrane</location>
        <topology evidence="1">Single-pass type I membrane protein</topology>
    </subcellularLocation>
</comment>
<dbReference type="GO" id="GO:0030246">
    <property type="term" value="F:carbohydrate binding"/>
    <property type="evidence" value="ECO:0007669"/>
    <property type="project" value="InterPro"/>
</dbReference>
<sequence length="98" mass="11475">MQTILYNSGGQRHLGAYGILYQEERNFQGVASDYGARWAFLNAPEEDRKLYETERYYEGELRYVFDILQDGDYVIILKFSEVYFEKPGGKVAFNILLI</sequence>
<dbReference type="PANTHER" id="PTHR13460">
    <property type="match status" value="1"/>
</dbReference>
<keyword evidence="9" id="KW-0119">Carbohydrate metabolism</keyword>
<evidence type="ECO:0000256" key="2">
    <source>
        <dbReference type="ARBA" id="ARBA00009141"/>
    </source>
</evidence>
<evidence type="ECO:0000256" key="3">
    <source>
        <dbReference type="ARBA" id="ARBA00022692"/>
    </source>
</evidence>
<accession>A0A3P7J731</accession>
<feature type="domain" description="Malectin" evidence="10">
    <location>
        <begin position="6"/>
        <end position="96"/>
    </location>
</feature>
<evidence type="ECO:0000259" key="10">
    <source>
        <dbReference type="Pfam" id="PF11721"/>
    </source>
</evidence>
<gene>
    <name evidence="11" type="ORF">SVUK_LOCUS11381</name>
</gene>
<keyword evidence="12" id="KW-1185">Reference proteome</keyword>
<dbReference type="OrthoDB" id="10013439at2759"/>
<dbReference type="PANTHER" id="PTHR13460:SF0">
    <property type="entry name" value="MALECTIN"/>
    <property type="match status" value="1"/>
</dbReference>
<evidence type="ECO:0000256" key="7">
    <source>
        <dbReference type="ARBA" id="ARBA00023136"/>
    </source>
</evidence>
<evidence type="ECO:0000256" key="1">
    <source>
        <dbReference type="ARBA" id="ARBA00004115"/>
    </source>
</evidence>
<proteinExistence type="inferred from homology"/>
<keyword evidence="7" id="KW-0472">Membrane</keyword>
<evidence type="ECO:0000256" key="4">
    <source>
        <dbReference type="ARBA" id="ARBA00022729"/>
    </source>
</evidence>
<organism evidence="11 12">
    <name type="scientific">Strongylus vulgaris</name>
    <name type="common">Blood worm</name>
    <dbReference type="NCBI Taxonomy" id="40348"/>
    <lineage>
        <taxon>Eukaryota</taxon>
        <taxon>Metazoa</taxon>
        <taxon>Ecdysozoa</taxon>
        <taxon>Nematoda</taxon>
        <taxon>Chromadorea</taxon>
        <taxon>Rhabditida</taxon>
        <taxon>Rhabditina</taxon>
        <taxon>Rhabditomorpha</taxon>
        <taxon>Strongyloidea</taxon>
        <taxon>Strongylidae</taxon>
        <taxon>Strongylus</taxon>
    </lineage>
</organism>
<comment type="similarity">
    <text evidence="2">Belongs to the malectin family.</text>
</comment>
<evidence type="ECO:0000256" key="8">
    <source>
        <dbReference type="ARBA" id="ARBA00023180"/>
    </source>
</evidence>
<keyword evidence="8" id="KW-0325">Glycoprotein</keyword>
<protein>
    <recommendedName>
        <fullName evidence="10">Malectin domain-containing protein</fullName>
    </recommendedName>
</protein>
<evidence type="ECO:0000313" key="12">
    <source>
        <dbReference type="Proteomes" id="UP000270094"/>
    </source>
</evidence>
<dbReference type="Pfam" id="PF11721">
    <property type="entry name" value="Malectin"/>
    <property type="match status" value="1"/>
</dbReference>
<dbReference type="Proteomes" id="UP000270094">
    <property type="component" value="Unassembled WGS sequence"/>
</dbReference>
<dbReference type="InterPro" id="IPR021720">
    <property type="entry name" value="Malectin_dom"/>
</dbReference>
<evidence type="ECO:0000256" key="5">
    <source>
        <dbReference type="ARBA" id="ARBA00022824"/>
    </source>
</evidence>
<dbReference type="GO" id="GO:0005789">
    <property type="term" value="C:endoplasmic reticulum membrane"/>
    <property type="evidence" value="ECO:0007669"/>
    <property type="project" value="UniProtKB-SubCell"/>
</dbReference>
<keyword evidence="6" id="KW-1133">Transmembrane helix</keyword>
<reference evidence="11 12" key="1">
    <citation type="submission" date="2018-11" db="EMBL/GenBank/DDBJ databases">
        <authorList>
            <consortium name="Pathogen Informatics"/>
        </authorList>
    </citation>
    <scope>NUCLEOTIDE SEQUENCE [LARGE SCALE GENOMIC DNA]</scope>
</reference>
<evidence type="ECO:0000313" key="11">
    <source>
        <dbReference type="EMBL" id="VDM76383.1"/>
    </source>
</evidence>
<evidence type="ECO:0000256" key="9">
    <source>
        <dbReference type="ARBA" id="ARBA00023277"/>
    </source>
</evidence>
<name>A0A3P7J731_STRVU</name>
<dbReference type="AlphaFoldDB" id="A0A3P7J731"/>
<dbReference type="InterPro" id="IPR039155">
    <property type="entry name" value="MLEC"/>
</dbReference>